<gene>
    <name evidence="2" type="ORF">EYF80_017678</name>
</gene>
<name>A0A4Z2I2V2_9TELE</name>
<accession>A0A4Z2I2V2</accession>
<dbReference type="EMBL" id="SRLO01000142">
    <property type="protein sequence ID" value="TNN72101.1"/>
    <property type="molecule type" value="Genomic_DNA"/>
</dbReference>
<evidence type="ECO:0000256" key="1">
    <source>
        <dbReference type="SAM" id="MobiDB-lite"/>
    </source>
</evidence>
<reference evidence="2 3" key="1">
    <citation type="submission" date="2019-03" db="EMBL/GenBank/DDBJ databases">
        <title>First draft genome of Liparis tanakae, snailfish: a comprehensive survey of snailfish specific genes.</title>
        <authorList>
            <person name="Kim W."/>
            <person name="Song I."/>
            <person name="Jeong J.-H."/>
            <person name="Kim D."/>
            <person name="Kim S."/>
            <person name="Ryu S."/>
            <person name="Song J.Y."/>
            <person name="Lee S.K."/>
        </authorList>
    </citation>
    <scope>NUCLEOTIDE SEQUENCE [LARGE SCALE GENOMIC DNA]</scope>
    <source>
        <tissue evidence="2">Muscle</tissue>
    </source>
</reference>
<sequence>MDASPVAYAQGTMHVFNETEMYHEWVQLLVHRCSGAHDFSLRRHTDTEVLFVLIRGPLDVTDYAMQPWPGHYPGPPQGPHGYPQSPSYPQAAPSYPGYPPGQPYARPGDPRGIDSGYYPHPR</sequence>
<evidence type="ECO:0000313" key="2">
    <source>
        <dbReference type="EMBL" id="TNN72101.1"/>
    </source>
</evidence>
<protein>
    <submittedName>
        <fullName evidence="2">Uncharacterized protein</fullName>
    </submittedName>
</protein>
<comment type="caution">
    <text evidence="2">The sequence shown here is derived from an EMBL/GenBank/DDBJ whole genome shotgun (WGS) entry which is preliminary data.</text>
</comment>
<evidence type="ECO:0000313" key="3">
    <source>
        <dbReference type="Proteomes" id="UP000314294"/>
    </source>
</evidence>
<proteinExistence type="predicted"/>
<dbReference type="Proteomes" id="UP000314294">
    <property type="component" value="Unassembled WGS sequence"/>
</dbReference>
<organism evidence="2 3">
    <name type="scientific">Liparis tanakae</name>
    <name type="common">Tanaka's snailfish</name>
    <dbReference type="NCBI Taxonomy" id="230148"/>
    <lineage>
        <taxon>Eukaryota</taxon>
        <taxon>Metazoa</taxon>
        <taxon>Chordata</taxon>
        <taxon>Craniata</taxon>
        <taxon>Vertebrata</taxon>
        <taxon>Euteleostomi</taxon>
        <taxon>Actinopterygii</taxon>
        <taxon>Neopterygii</taxon>
        <taxon>Teleostei</taxon>
        <taxon>Neoteleostei</taxon>
        <taxon>Acanthomorphata</taxon>
        <taxon>Eupercaria</taxon>
        <taxon>Perciformes</taxon>
        <taxon>Cottioidei</taxon>
        <taxon>Cottales</taxon>
        <taxon>Liparidae</taxon>
        <taxon>Liparis</taxon>
    </lineage>
</organism>
<feature type="region of interest" description="Disordered" evidence="1">
    <location>
        <begin position="65"/>
        <end position="122"/>
    </location>
</feature>
<dbReference type="AlphaFoldDB" id="A0A4Z2I2V2"/>
<feature type="compositionally biased region" description="Low complexity" evidence="1">
    <location>
        <begin position="79"/>
        <end position="95"/>
    </location>
</feature>
<keyword evidence="3" id="KW-1185">Reference proteome</keyword>